<reference evidence="2" key="1">
    <citation type="submission" date="2014-03" db="EMBL/GenBank/DDBJ databases">
        <title>The sialotranscriptome of Amblyomma triste, Amblyomma parvum and Amblyomma cajennense ticks, uncovered by 454-based RNA-seq.</title>
        <authorList>
            <person name="Garcia G.R."/>
            <person name="Gardinassi L.G."/>
            <person name="Ribeiro J.M."/>
            <person name="Anatriello E."/>
            <person name="Ferreira B.R."/>
            <person name="Moreira H.N."/>
            <person name="Mafra C."/>
            <person name="Olegario M.M."/>
            <person name="Szabo P.J."/>
            <person name="Miranda-Santos I.K."/>
            <person name="Maruyama S.R."/>
        </authorList>
    </citation>
    <scope>NUCLEOTIDE SEQUENCE</scope>
    <source>
        <strain evidence="2">Mato Grasso do Sul</strain>
        <tissue evidence="2">Salivary glands</tissue>
    </source>
</reference>
<evidence type="ECO:0008006" key="3">
    <source>
        <dbReference type="Google" id="ProtNLM"/>
    </source>
</evidence>
<protein>
    <recommendedName>
        <fullName evidence="3">23 kDa family member</fullName>
    </recommendedName>
</protein>
<proteinExistence type="evidence at transcript level"/>
<feature type="signal peptide" evidence="1">
    <location>
        <begin position="1"/>
        <end position="22"/>
    </location>
</feature>
<accession>A0A023GB50</accession>
<sequence length="236" mass="24256">MSAAMLGFFLALGVAVVPAANGQCINVTLPNILNLGECLGDTLRACPDTSDGLIPDLTRVVGCVLQILPQVASPVSVLFNVVGLLEAVVSRLGLTADIGGLANILCNPLGISLFSCGTFSPGNIACQEPLQISLPSVFNVGACLNRTLLFCEAGSTVTDPILNELVSAIGCILTGSPEGLQLDLISSLVCPLVDILNSSLAEFTSLLPFRFLTRGITNVVNRLTSGLLGSVANCAS</sequence>
<evidence type="ECO:0000313" key="2">
    <source>
        <dbReference type="EMBL" id="JAC31122.1"/>
    </source>
</evidence>
<organism evidence="2">
    <name type="scientific">Amblyomma triste</name>
    <name type="common">Neotropical tick</name>
    <dbReference type="NCBI Taxonomy" id="251400"/>
    <lineage>
        <taxon>Eukaryota</taxon>
        <taxon>Metazoa</taxon>
        <taxon>Ecdysozoa</taxon>
        <taxon>Arthropoda</taxon>
        <taxon>Chelicerata</taxon>
        <taxon>Arachnida</taxon>
        <taxon>Acari</taxon>
        <taxon>Parasitiformes</taxon>
        <taxon>Ixodida</taxon>
        <taxon>Ixodoidea</taxon>
        <taxon>Ixodidae</taxon>
        <taxon>Amblyomminae</taxon>
        <taxon>Amblyomma</taxon>
    </lineage>
</organism>
<name>A0A023GB50_AMBTT</name>
<feature type="chain" id="PRO_5001520953" description="23 kDa family member" evidence="1">
    <location>
        <begin position="23"/>
        <end position="236"/>
    </location>
</feature>
<dbReference type="AlphaFoldDB" id="A0A023GB50"/>
<keyword evidence="1" id="KW-0732">Signal</keyword>
<dbReference type="EMBL" id="GBBM01004296">
    <property type="protein sequence ID" value="JAC31122.1"/>
    <property type="molecule type" value="mRNA"/>
</dbReference>
<evidence type="ECO:0000256" key="1">
    <source>
        <dbReference type="SAM" id="SignalP"/>
    </source>
</evidence>